<accession>A0ABU1ILX5</accession>
<dbReference type="InterPro" id="IPR013830">
    <property type="entry name" value="SGNH_hydro"/>
</dbReference>
<dbReference type="InterPro" id="IPR036514">
    <property type="entry name" value="SGNH_hydro_sf"/>
</dbReference>
<reference evidence="2 3" key="1">
    <citation type="submission" date="2023-07" db="EMBL/GenBank/DDBJ databases">
        <title>Genomic Encyclopedia of Type Strains, Phase IV (KMG-IV): sequencing the most valuable type-strain genomes for metagenomic binning, comparative biology and taxonomic classification.</title>
        <authorList>
            <person name="Goeker M."/>
        </authorList>
    </citation>
    <scope>NUCLEOTIDE SEQUENCE [LARGE SCALE GENOMIC DNA]</scope>
    <source>
        <strain evidence="2 3">DSM 45903</strain>
    </source>
</reference>
<keyword evidence="3" id="KW-1185">Reference proteome</keyword>
<dbReference type="InterPro" id="IPR053140">
    <property type="entry name" value="GDSL_Rv0518-like"/>
</dbReference>
<sequence length="411" mass="44705">MKKVWIGMLSSALLITAWTVMGMGMGVESSGQVEGSNRDKKAWVGSWTASPQFPSGEAAEGVSNRTVRMILRPHLEGDRVRVRLSNVFGEGPVTFGAASIAVVWKDAATVPGSQRVLTFNGKRSVTLEAGQSVQSDPVRFAVSRERDVAVNVFVEGDSGSITWHRMAKQTSFLSEKGNFTQDHHPHPFIKRTGSWYWVTGLDVLAPEGTGGIVCLGDSITDGAGSTSGANARYPDFLSDRLYAEGISHGVMNAGISGNKILRDDPIYGPRALDRFQRDVLDQPGVTHVIVLEGINDIGHAPGERDPAAIISGLRQLITQAHDRGLKIVGGTLPPFGGADYYTEEGNTVRRQVNEWIRNSGEFDGVIDFDAALRDPQQPHRLLPEYDSGDHLHPSDAGYRRMAEEVDLTLFQ</sequence>
<dbReference type="SUPFAM" id="SSF52266">
    <property type="entry name" value="SGNH hydrolase"/>
    <property type="match status" value="1"/>
</dbReference>
<dbReference type="PANTHER" id="PTHR43784:SF2">
    <property type="entry name" value="GDSL-LIKE LIPASE_ACYLHYDROLASE, PUTATIVE (AFU_ORTHOLOGUE AFUA_2G00820)-RELATED"/>
    <property type="match status" value="1"/>
</dbReference>
<dbReference type="PANTHER" id="PTHR43784">
    <property type="entry name" value="GDSL-LIKE LIPASE/ACYLHYDROLASE, PUTATIVE (AFU_ORTHOLOGUE AFUA_2G00820)-RELATED"/>
    <property type="match status" value="1"/>
</dbReference>
<dbReference type="Proteomes" id="UP001185012">
    <property type="component" value="Unassembled WGS sequence"/>
</dbReference>
<organism evidence="2 3">
    <name type="scientific">Desmospora profundinema</name>
    <dbReference type="NCBI Taxonomy" id="1571184"/>
    <lineage>
        <taxon>Bacteria</taxon>
        <taxon>Bacillati</taxon>
        <taxon>Bacillota</taxon>
        <taxon>Bacilli</taxon>
        <taxon>Bacillales</taxon>
        <taxon>Thermoactinomycetaceae</taxon>
        <taxon>Desmospora</taxon>
    </lineage>
</organism>
<dbReference type="Pfam" id="PF13472">
    <property type="entry name" value="Lipase_GDSL_2"/>
    <property type="match status" value="1"/>
</dbReference>
<protein>
    <submittedName>
        <fullName evidence="2">Lysophospholipase L1-like esterase</fullName>
    </submittedName>
</protein>
<evidence type="ECO:0000259" key="1">
    <source>
        <dbReference type="Pfam" id="PF13472"/>
    </source>
</evidence>
<name>A0ABU1ILX5_9BACL</name>
<evidence type="ECO:0000313" key="2">
    <source>
        <dbReference type="EMBL" id="MDR6225782.1"/>
    </source>
</evidence>
<gene>
    <name evidence="2" type="ORF">JOE21_001780</name>
</gene>
<dbReference type="CDD" id="cd01830">
    <property type="entry name" value="XynE_like"/>
    <property type="match status" value="1"/>
</dbReference>
<dbReference type="RefSeq" id="WP_309864827.1">
    <property type="nucleotide sequence ID" value="NZ_JAVDQG010000003.1"/>
</dbReference>
<comment type="caution">
    <text evidence="2">The sequence shown here is derived from an EMBL/GenBank/DDBJ whole genome shotgun (WGS) entry which is preliminary data.</text>
</comment>
<feature type="domain" description="SGNH hydrolase-type esterase" evidence="1">
    <location>
        <begin position="214"/>
        <end position="400"/>
    </location>
</feature>
<proteinExistence type="predicted"/>
<dbReference type="Gene3D" id="3.40.50.1110">
    <property type="entry name" value="SGNH hydrolase"/>
    <property type="match status" value="1"/>
</dbReference>
<dbReference type="EMBL" id="JAVDQG010000003">
    <property type="protein sequence ID" value="MDR6225782.1"/>
    <property type="molecule type" value="Genomic_DNA"/>
</dbReference>
<evidence type="ECO:0000313" key="3">
    <source>
        <dbReference type="Proteomes" id="UP001185012"/>
    </source>
</evidence>